<dbReference type="STRING" id="947166.A0A1D1W9H8"/>
<dbReference type="EMBL" id="BDGG01000114">
    <property type="protein sequence ID" value="GAV10017.1"/>
    <property type="molecule type" value="Genomic_DNA"/>
</dbReference>
<evidence type="ECO:0000313" key="3">
    <source>
        <dbReference type="Proteomes" id="UP000186922"/>
    </source>
</evidence>
<organism evidence="2 3">
    <name type="scientific">Ramazzottius varieornatus</name>
    <name type="common">Water bear</name>
    <name type="synonym">Tardigrade</name>
    <dbReference type="NCBI Taxonomy" id="947166"/>
    <lineage>
        <taxon>Eukaryota</taxon>
        <taxon>Metazoa</taxon>
        <taxon>Ecdysozoa</taxon>
        <taxon>Tardigrada</taxon>
        <taxon>Eutardigrada</taxon>
        <taxon>Parachela</taxon>
        <taxon>Hypsibioidea</taxon>
        <taxon>Ramazzottiidae</taxon>
        <taxon>Ramazzottius</taxon>
    </lineage>
</organism>
<dbReference type="AlphaFoldDB" id="A0A1D1W9H8"/>
<feature type="non-terminal residue" evidence="2">
    <location>
        <position position="1"/>
    </location>
</feature>
<keyword evidence="3" id="KW-1185">Reference proteome</keyword>
<protein>
    <submittedName>
        <fullName evidence="2">Uncharacterized protein</fullName>
    </submittedName>
</protein>
<comment type="caution">
    <text evidence="2">The sequence shown here is derived from an EMBL/GenBank/DDBJ whole genome shotgun (WGS) entry which is preliminary data.</text>
</comment>
<dbReference type="OrthoDB" id="9970547at2759"/>
<evidence type="ECO:0000313" key="1">
    <source>
        <dbReference type="EMBL" id="GAV09998.1"/>
    </source>
</evidence>
<accession>A0A1D1W9H8</accession>
<sequence>QFKHQPPDRFDEILTRFRSISGANCEGRPRHELFIPLDAVSHLPDIKDLYLNPLYRNRTNLAQIHNIALNRAFFYSFLFRNAEDAEEAGLMYYYLSHLADVAAVSSINASAIYFDQNVSYPNWYRNFYNRTFPLFAPRAVRGDDFNDPINPKRYSTLLMTDVRDLGR</sequence>
<dbReference type="Proteomes" id="UP000186922">
    <property type="component" value="Unassembled WGS sequence"/>
</dbReference>
<name>A0A1D1W9H8_RAMVA</name>
<dbReference type="EMBL" id="BDGG01000101">
    <property type="protein sequence ID" value="GAV09998.1"/>
    <property type="molecule type" value="Genomic_DNA"/>
</dbReference>
<evidence type="ECO:0000313" key="2">
    <source>
        <dbReference type="EMBL" id="GAV10017.1"/>
    </source>
</evidence>
<reference evidence="2 3" key="1">
    <citation type="journal article" date="2016" name="Nat. Commun.">
        <title>Extremotolerant tardigrade genome and improved radiotolerance of human cultured cells by tardigrade-unique protein.</title>
        <authorList>
            <person name="Hashimoto T."/>
            <person name="Horikawa D.D."/>
            <person name="Saito Y."/>
            <person name="Kuwahara H."/>
            <person name="Kozuka-Hata H."/>
            <person name="Shin-I T."/>
            <person name="Minakuchi Y."/>
            <person name="Ohishi K."/>
            <person name="Motoyama A."/>
            <person name="Aizu T."/>
            <person name="Enomoto A."/>
            <person name="Kondo K."/>
            <person name="Tanaka S."/>
            <person name="Hara Y."/>
            <person name="Koshikawa S."/>
            <person name="Sagara H."/>
            <person name="Miura T."/>
            <person name="Yokobori S."/>
            <person name="Miyagawa K."/>
            <person name="Suzuki Y."/>
            <person name="Kubo T."/>
            <person name="Oyama M."/>
            <person name="Kohara Y."/>
            <person name="Fujiyama A."/>
            <person name="Arakawa K."/>
            <person name="Katayama T."/>
            <person name="Toyoda A."/>
            <person name="Kunieda T."/>
        </authorList>
    </citation>
    <scope>NUCLEOTIDE SEQUENCE [LARGE SCALE GENOMIC DNA]</scope>
    <source>
        <strain evidence="2 3">YOKOZUNA-1</strain>
    </source>
</reference>
<gene>
    <name evidence="2" type="primary">RvY_19506-1</name>
    <name evidence="1" type="synonym">RvY_19483-1</name>
    <name evidence="1" type="synonym">RvY_19483.1</name>
    <name evidence="2" type="synonym">RvY_19506.1</name>
    <name evidence="1" type="ORF">RvY_19483</name>
    <name evidence="2" type="ORF">RvY_19506</name>
</gene>
<proteinExistence type="predicted"/>